<proteinExistence type="predicted"/>
<accession>A0AAJ0DRB7</accession>
<organism evidence="1 2">
    <name type="scientific">Extremus antarcticus</name>
    <dbReference type="NCBI Taxonomy" id="702011"/>
    <lineage>
        <taxon>Eukaryota</taxon>
        <taxon>Fungi</taxon>
        <taxon>Dikarya</taxon>
        <taxon>Ascomycota</taxon>
        <taxon>Pezizomycotina</taxon>
        <taxon>Dothideomycetes</taxon>
        <taxon>Dothideomycetidae</taxon>
        <taxon>Mycosphaerellales</taxon>
        <taxon>Extremaceae</taxon>
        <taxon>Extremus</taxon>
    </lineage>
</organism>
<evidence type="ECO:0000313" key="2">
    <source>
        <dbReference type="Proteomes" id="UP001271007"/>
    </source>
</evidence>
<comment type="caution">
    <text evidence="1">The sequence shown here is derived from an EMBL/GenBank/DDBJ whole genome shotgun (WGS) entry which is preliminary data.</text>
</comment>
<protein>
    <submittedName>
        <fullName evidence="1">Uncharacterized protein</fullName>
    </submittedName>
</protein>
<dbReference type="Proteomes" id="UP001271007">
    <property type="component" value="Unassembled WGS sequence"/>
</dbReference>
<name>A0AAJ0DRB7_9PEZI</name>
<keyword evidence="2" id="KW-1185">Reference proteome</keyword>
<dbReference type="EMBL" id="JAWDJX010000009">
    <property type="protein sequence ID" value="KAK3055396.1"/>
    <property type="molecule type" value="Genomic_DNA"/>
</dbReference>
<gene>
    <name evidence="1" type="ORF">LTR09_003950</name>
</gene>
<dbReference type="AlphaFoldDB" id="A0AAJ0DRB7"/>
<reference evidence="1" key="1">
    <citation type="submission" date="2023-04" db="EMBL/GenBank/DDBJ databases">
        <title>Black Yeasts Isolated from many extreme environments.</title>
        <authorList>
            <person name="Coleine C."/>
            <person name="Stajich J.E."/>
            <person name="Selbmann L."/>
        </authorList>
    </citation>
    <scope>NUCLEOTIDE SEQUENCE</scope>
    <source>
        <strain evidence="1">CCFEE 5312</strain>
    </source>
</reference>
<evidence type="ECO:0000313" key="1">
    <source>
        <dbReference type="EMBL" id="KAK3055396.1"/>
    </source>
</evidence>
<sequence length="162" mass="18529">MPLSRPILSHYTDTQYFGPEMRGGTRTTGEEYQRAVPPFDHLLTASRELGPATRLAMVVIDGADWPRTSQVSSLSSEYADLHRAVIIGSMYIMDRTFEIRRKDPEDVHATKARRKWEQYGFDAAYKVDRSGSMSHTFYECMQTVAKVHQWVLTDVVTPIVIE</sequence>